<dbReference type="InterPro" id="IPR010982">
    <property type="entry name" value="Lambda_DNA-bd_dom_sf"/>
</dbReference>
<dbReference type="PRINTS" id="PR00036">
    <property type="entry name" value="HTHLACI"/>
</dbReference>
<dbReference type="PROSITE" id="PS00356">
    <property type="entry name" value="HTH_LACI_1"/>
    <property type="match status" value="1"/>
</dbReference>
<dbReference type="SMART" id="SM00354">
    <property type="entry name" value="HTH_LACI"/>
    <property type="match status" value="1"/>
</dbReference>
<dbReference type="OrthoDB" id="59108at2"/>
<dbReference type="InterPro" id="IPR000843">
    <property type="entry name" value="HTH_LacI"/>
</dbReference>
<dbReference type="InterPro" id="IPR028082">
    <property type="entry name" value="Peripla_BP_I"/>
</dbReference>
<dbReference type="Gene3D" id="1.10.260.40">
    <property type="entry name" value="lambda repressor-like DNA-binding domains"/>
    <property type="match status" value="1"/>
</dbReference>
<dbReference type="GO" id="GO:0003700">
    <property type="term" value="F:DNA-binding transcription factor activity"/>
    <property type="evidence" value="ECO:0007669"/>
    <property type="project" value="TreeGrafter"/>
</dbReference>
<evidence type="ECO:0000256" key="2">
    <source>
        <dbReference type="ARBA" id="ARBA00023125"/>
    </source>
</evidence>
<accession>A0A239HY38</accession>
<evidence type="ECO:0000313" key="6">
    <source>
        <dbReference type="Proteomes" id="UP000198327"/>
    </source>
</evidence>
<evidence type="ECO:0000256" key="1">
    <source>
        <dbReference type="ARBA" id="ARBA00023015"/>
    </source>
</evidence>
<dbReference type="GO" id="GO:0000976">
    <property type="term" value="F:transcription cis-regulatory region binding"/>
    <property type="evidence" value="ECO:0007669"/>
    <property type="project" value="TreeGrafter"/>
</dbReference>
<keyword evidence="1" id="KW-0805">Transcription regulation</keyword>
<dbReference type="Gene3D" id="3.40.50.2300">
    <property type="match status" value="2"/>
</dbReference>
<evidence type="ECO:0000259" key="4">
    <source>
        <dbReference type="PROSITE" id="PS50932"/>
    </source>
</evidence>
<dbReference type="EMBL" id="FZOW01000006">
    <property type="protein sequence ID" value="SNS86152.1"/>
    <property type="molecule type" value="Genomic_DNA"/>
</dbReference>
<evidence type="ECO:0000313" key="5">
    <source>
        <dbReference type="EMBL" id="SNS86152.1"/>
    </source>
</evidence>
<dbReference type="Pfam" id="PF13377">
    <property type="entry name" value="Peripla_BP_3"/>
    <property type="match status" value="1"/>
</dbReference>
<dbReference type="CDD" id="cd01392">
    <property type="entry name" value="HTH_LacI"/>
    <property type="match status" value="1"/>
</dbReference>
<name>A0A239HY38_9NOCA</name>
<dbReference type="STRING" id="398843.A3K89_22645"/>
<dbReference type="InterPro" id="IPR046335">
    <property type="entry name" value="LacI/GalR-like_sensor"/>
</dbReference>
<dbReference type="CDD" id="cd06267">
    <property type="entry name" value="PBP1_LacI_sugar_binding-like"/>
    <property type="match status" value="1"/>
</dbReference>
<organism evidence="5 6">
    <name type="scientific">Rhodococcoides kyotonense</name>
    <dbReference type="NCBI Taxonomy" id="398843"/>
    <lineage>
        <taxon>Bacteria</taxon>
        <taxon>Bacillati</taxon>
        <taxon>Actinomycetota</taxon>
        <taxon>Actinomycetes</taxon>
        <taxon>Mycobacteriales</taxon>
        <taxon>Nocardiaceae</taxon>
        <taxon>Rhodococcoides</taxon>
    </lineage>
</organism>
<dbReference type="Proteomes" id="UP000198327">
    <property type="component" value="Unassembled WGS sequence"/>
</dbReference>
<keyword evidence="3" id="KW-0804">Transcription</keyword>
<dbReference type="PROSITE" id="PS50932">
    <property type="entry name" value="HTH_LACI_2"/>
    <property type="match status" value="1"/>
</dbReference>
<dbReference type="RefSeq" id="WP_089246367.1">
    <property type="nucleotide sequence ID" value="NZ_FZOW01000006.1"/>
</dbReference>
<proteinExistence type="predicted"/>
<dbReference type="SUPFAM" id="SSF47413">
    <property type="entry name" value="lambda repressor-like DNA-binding domains"/>
    <property type="match status" value="1"/>
</dbReference>
<feature type="domain" description="HTH lacI-type" evidence="4">
    <location>
        <begin position="4"/>
        <end position="58"/>
    </location>
</feature>
<dbReference type="SUPFAM" id="SSF53822">
    <property type="entry name" value="Periplasmic binding protein-like I"/>
    <property type="match status" value="1"/>
</dbReference>
<dbReference type="PANTHER" id="PTHR30146:SF138">
    <property type="entry name" value="TRANSCRIPTIONAL REGULATORY PROTEIN"/>
    <property type="match status" value="1"/>
</dbReference>
<keyword evidence="6" id="KW-1185">Reference proteome</keyword>
<keyword evidence="2" id="KW-0238">DNA-binding</keyword>
<dbReference type="PANTHER" id="PTHR30146">
    <property type="entry name" value="LACI-RELATED TRANSCRIPTIONAL REPRESSOR"/>
    <property type="match status" value="1"/>
</dbReference>
<protein>
    <submittedName>
        <fullName evidence="5">LacI family transcriptional regulator</fullName>
    </submittedName>
</protein>
<reference evidence="6" key="1">
    <citation type="submission" date="2017-06" db="EMBL/GenBank/DDBJ databases">
        <authorList>
            <person name="Varghese N."/>
            <person name="Submissions S."/>
        </authorList>
    </citation>
    <scope>NUCLEOTIDE SEQUENCE [LARGE SCALE GENOMIC DNA]</scope>
    <source>
        <strain evidence="6">JCM 23211</strain>
    </source>
</reference>
<sequence length="341" mass="36654">MRKATIRDVAERAGVSTATVSRALSGSRPVSDELMKTIRQAADDLGYSGNIIASSLRRSRTDTVGMVVPSIANPFFTSLVENVEHVLSQRGLQLFLCDSRSDPDVEAQRLRSLVSRQVDGIIISPCHGARSAEAVRISAKALPVVQLDRFALDTHTDWVGVDDDAAQALVMDHLASLGVRTAAFVSSELTNSSTELRRAGFFRHASRVGIETRDEWTLLGAYSIEWGRDASHALLASDFRPDAVVCADDLIALGVLQSCQALGLSVPEDVMVTGFDDIPFSALSSPPLTTVRQPQERIAIEAARLLDQAMNDAVTGAAHIALKPQLVVRQSTVGQARVTAV</sequence>
<gene>
    <name evidence="5" type="ORF">SAMN05421642_106103</name>
</gene>
<dbReference type="AlphaFoldDB" id="A0A239HY38"/>
<evidence type="ECO:0000256" key="3">
    <source>
        <dbReference type="ARBA" id="ARBA00023163"/>
    </source>
</evidence>
<dbReference type="Pfam" id="PF00356">
    <property type="entry name" value="LacI"/>
    <property type="match status" value="1"/>
</dbReference>